<keyword evidence="1" id="KW-1185">Reference proteome</keyword>
<reference evidence="2" key="1">
    <citation type="submission" date="2024-02" db="UniProtKB">
        <authorList>
            <consortium name="WormBaseParasite"/>
        </authorList>
    </citation>
    <scope>IDENTIFICATION</scope>
</reference>
<evidence type="ECO:0000313" key="1">
    <source>
        <dbReference type="Proteomes" id="UP000887575"/>
    </source>
</evidence>
<evidence type="ECO:0000313" key="2">
    <source>
        <dbReference type="WBParaSite" id="MBELARI_LOCUS13484"/>
    </source>
</evidence>
<protein>
    <submittedName>
        <fullName evidence="2">Uncharacterized protein</fullName>
    </submittedName>
</protein>
<dbReference type="AlphaFoldDB" id="A0AAF3EHK4"/>
<accession>A0AAF3EHK4</accession>
<dbReference type="WBParaSite" id="MBELARI_LOCUS13484">
    <property type="protein sequence ID" value="MBELARI_LOCUS13484"/>
    <property type="gene ID" value="MBELARI_LOCUS13484"/>
</dbReference>
<proteinExistence type="predicted"/>
<name>A0AAF3EHK4_9BILA</name>
<dbReference type="Proteomes" id="UP000887575">
    <property type="component" value="Unassembled WGS sequence"/>
</dbReference>
<organism evidence="1 2">
    <name type="scientific">Mesorhabditis belari</name>
    <dbReference type="NCBI Taxonomy" id="2138241"/>
    <lineage>
        <taxon>Eukaryota</taxon>
        <taxon>Metazoa</taxon>
        <taxon>Ecdysozoa</taxon>
        <taxon>Nematoda</taxon>
        <taxon>Chromadorea</taxon>
        <taxon>Rhabditida</taxon>
        <taxon>Rhabditina</taxon>
        <taxon>Rhabditomorpha</taxon>
        <taxon>Rhabditoidea</taxon>
        <taxon>Rhabditidae</taxon>
        <taxon>Mesorhabditinae</taxon>
        <taxon>Mesorhabditis</taxon>
    </lineage>
</organism>
<sequence length="197" mass="22596">MQEGRTKRPPTPARTNWIRRAVKPPNNTSPTSRCRRRFTARYVEHAPEHAKISAWKAGNLLFSNFYSFDIRKLIGHLGKRIVETVTGWRFVCKVAHSICEPIRLRLMVAKAESLDLNPQSLRAAQSFKLSSTTKTSWKVKRDGEESDDEEDLDDDDIYPPADPFFLCACQPGTSGTLCEFNPDDCPYKQRLKMEMMN</sequence>